<geneLocation type="plasmid" evidence="2">
    <name>megaPlasmid</name>
</geneLocation>
<dbReference type="Proteomes" id="UP000293073">
    <property type="component" value="Plasmid megaplasmid"/>
</dbReference>
<accession>A0A481RJQ5</accession>
<dbReference type="AlphaFoldDB" id="A0A481RJQ5"/>
<protein>
    <submittedName>
        <fullName evidence="1">Uncharacterized protein</fullName>
    </submittedName>
</protein>
<keyword evidence="1" id="KW-0614">Plasmid</keyword>
<sequence length="60" mass="6242">MSRRPCDCGYGRGSVCCRLRHLQTEGEPLPALDTGATGDAGDAVGLSRILGGQYAGSFQL</sequence>
<evidence type="ECO:0000313" key="2">
    <source>
        <dbReference type="Proteomes" id="UP000293073"/>
    </source>
</evidence>
<name>A0A481RJQ5_HALEZ</name>
<reference evidence="2" key="1">
    <citation type="submission" date="2019-01" db="EMBL/GenBank/DDBJ databases">
        <title>Complete genome of Halorubrum ezzemoulense strain FB21.</title>
        <authorList>
            <person name="Feng Y."/>
            <person name="Louyakis A.S."/>
            <person name="Papke R.T."/>
            <person name="Gogarten J.P."/>
        </authorList>
    </citation>
    <scope>NUCLEOTIDE SEQUENCE [LARGE SCALE GENOMIC DNA]</scope>
    <source>
        <strain evidence="2">Fb21</strain>
        <plasmid evidence="2">megaPlasmid</plasmid>
    </source>
</reference>
<evidence type="ECO:0000313" key="1">
    <source>
        <dbReference type="EMBL" id="QAY21475.1"/>
    </source>
</evidence>
<dbReference type="KEGG" id="hezz:EO776_15855"/>
<gene>
    <name evidence="1" type="ORF">EO776_15855</name>
</gene>
<proteinExistence type="predicted"/>
<organism evidence="1 2">
    <name type="scientific">Halorubrum ezzemoulense</name>
    <name type="common">Halorubrum chaoviator</name>
    <dbReference type="NCBI Taxonomy" id="337243"/>
    <lineage>
        <taxon>Archaea</taxon>
        <taxon>Methanobacteriati</taxon>
        <taxon>Methanobacteriota</taxon>
        <taxon>Stenosarchaea group</taxon>
        <taxon>Halobacteria</taxon>
        <taxon>Halobacteriales</taxon>
        <taxon>Haloferacaceae</taxon>
        <taxon>Halorubrum</taxon>
    </lineage>
</organism>
<dbReference type="EMBL" id="CP034941">
    <property type="protein sequence ID" value="QAY21475.1"/>
    <property type="molecule type" value="Genomic_DNA"/>
</dbReference>